<protein>
    <recommendedName>
        <fullName evidence="7">Carbohydrate kinase FGGY N-terminal domain-containing protein</fullName>
    </recommendedName>
</protein>
<dbReference type="SUPFAM" id="SSF53067">
    <property type="entry name" value="Actin-like ATPase domain"/>
    <property type="match status" value="1"/>
</dbReference>
<dbReference type="AlphaFoldDB" id="A0AAE0CWI7"/>
<evidence type="ECO:0000256" key="2">
    <source>
        <dbReference type="ARBA" id="ARBA00022679"/>
    </source>
</evidence>
<keyword evidence="2" id="KW-0808">Transferase</keyword>
<gene>
    <name evidence="5" type="ORF">Ddye_003987</name>
</gene>
<dbReference type="Gene3D" id="3.30.420.40">
    <property type="match status" value="1"/>
</dbReference>
<dbReference type="PANTHER" id="PTHR10196:SF80">
    <property type="entry name" value="D-RIBULOSE KINASE"/>
    <property type="match status" value="1"/>
</dbReference>
<keyword evidence="3" id="KW-0418">Kinase</keyword>
<dbReference type="EMBL" id="JANJYI010000001">
    <property type="protein sequence ID" value="KAK2665413.1"/>
    <property type="molecule type" value="Genomic_DNA"/>
</dbReference>
<sequence length="152" mass="17021">MLVSVHRPTFSSLFINPLQPSQENGHHRSINKRRPTSMSLMDSSSKNGNSGLSGDQRLYLGMDFGTSGARFALIDKHGTILSEAKRGYPKYMSAGRQGYARKSEETIDWTRSWKTTLFLLLEDVPVNLRPFIASISIDGTSATTIILDRWMP</sequence>
<evidence type="ECO:0008006" key="7">
    <source>
        <dbReference type="Google" id="ProtNLM"/>
    </source>
</evidence>
<comment type="caution">
    <text evidence="5">The sequence shown here is derived from an EMBL/GenBank/DDBJ whole genome shotgun (WGS) entry which is preliminary data.</text>
</comment>
<dbReference type="GO" id="GO:0005997">
    <property type="term" value="P:xylulose metabolic process"/>
    <property type="evidence" value="ECO:0007669"/>
    <property type="project" value="TreeGrafter"/>
</dbReference>
<comment type="similarity">
    <text evidence="1">Belongs to the FGGY kinase family.</text>
</comment>
<accession>A0AAE0CWI7</accession>
<reference evidence="5" key="1">
    <citation type="journal article" date="2023" name="Plant J.">
        <title>Genome sequences and population genomics provide insights into the demographic history, inbreeding, and mutation load of two 'living fossil' tree species of Dipteronia.</title>
        <authorList>
            <person name="Feng Y."/>
            <person name="Comes H.P."/>
            <person name="Chen J."/>
            <person name="Zhu S."/>
            <person name="Lu R."/>
            <person name="Zhang X."/>
            <person name="Li P."/>
            <person name="Qiu J."/>
            <person name="Olsen K.M."/>
            <person name="Qiu Y."/>
        </authorList>
    </citation>
    <scope>NUCLEOTIDE SEQUENCE</scope>
    <source>
        <strain evidence="5">KIB01</strain>
    </source>
</reference>
<evidence type="ECO:0000256" key="3">
    <source>
        <dbReference type="ARBA" id="ARBA00022777"/>
    </source>
</evidence>
<feature type="region of interest" description="Disordered" evidence="4">
    <location>
        <begin position="15"/>
        <end position="50"/>
    </location>
</feature>
<keyword evidence="6" id="KW-1185">Reference proteome</keyword>
<evidence type="ECO:0000256" key="4">
    <source>
        <dbReference type="SAM" id="MobiDB-lite"/>
    </source>
</evidence>
<evidence type="ECO:0000256" key="1">
    <source>
        <dbReference type="ARBA" id="ARBA00009156"/>
    </source>
</evidence>
<dbReference type="Proteomes" id="UP001280121">
    <property type="component" value="Unassembled WGS sequence"/>
</dbReference>
<name>A0AAE0CWI7_9ROSI</name>
<dbReference type="GO" id="GO:0019150">
    <property type="term" value="F:D-ribulokinase activity"/>
    <property type="evidence" value="ECO:0007669"/>
    <property type="project" value="TreeGrafter"/>
</dbReference>
<dbReference type="PANTHER" id="PTHR10196">
    <property type="entry name" value="SUGAR KINASE"/>
    <property type="match status" value="1"/>
</dbReference>
<proteinExistence type="inferred from homology"/>
<evidence type="ECO:0000313" key="5">
    <source>
        <dbReference type="EMBL" id="KAK2665413.1"/>
    </source>
</evidence>
<dbReference type="GO" id="GO:0005829">
    <property type="term" value="C:cytosol"/>
    <property type="evidence" value="ECO:0007669"/>
    <property type="project" value="TreeGrafter"/>
</dbReference>
<evidence type="ECO:0000313" key="6">
    <source>
        <dbReference type="Proteomes" id="UP001280121"/>
    </source>
</evidence>
<organism evidence="5 6">
    <name type="scientific">Dipteronia dyeriana</name>
    <dbReference type="NCBI Taxonomy" id="168575"/>
    <lineage>
        <taxon>Eukaryota</taxon>
        <taxon>Viridiplantae</taxon>
        <taxon>Streptophyta</taxon>
        <taxon>Embryophyta</taxon>
        <taxon>Tracheophyta</taxon>
        <taxon>Spermatophyta</taxon>
        <taxon>Magnoliopsida</taxon>
        <taxon>eudicotyledons</taxon>
        <taxon>Gunneridae</taxon>
        <taxon>Pentapetalae</taxon>
        <taxon>rosids</taxon>
        <taxon>malvids</taxon>
        <taxon>Sapindales</taxon>
        <taxon>Sapindaceae</taxon>
        <taxon>Hippocastanoideae</taxon>
        <taxon>Acereae</taxon>
        <taxon>Dipteronia</taxon>
    </lineage>
</organism>
<dbReference type="InterPro" id="IPR043129">
    <property type="entry name" value="ATPase_NBD"/>
</dbReference>
<dbReference type="GO" id="GO:0004856">
    <property type="term" value="F:D-xylulokinase activity"/>
    <property type="evidence" value="ECO:0007669"/>
    <property type="project" value="TreeGrafter"/>
</dbReference>